<feature type="transmembrane region" description="Helical" evidence="1">
    <location>
        <begin position="112"/>
        <end position="132"/>
    </location>
</feature>
<dbReference type="EMBL" id="JBHTGQ010000015">
    <property type="protein sequence ID" value="MFC7749654.1"/>
    <property type="molecule type" value="Genomic_DNA"/>
</dbReference>
<dbReference type="InterPro" id="IPR036938">
    <property type="entry name" value="PAP2/HPO_sf"/>
</dbReference>
<dbReference type="SMART" id="SM00014">
    <property type="entry name" value="acidPPc"/>
    <property type="match status" value="1"/>
</dbReference>
<comment type="caution">
    <text evidence="3">The sequence shown here is derived from an EMBL/GenBank/DDBJ whole genome shotgun (WGS) entry which is preliminary data.</text>
</comment>
<dbReference type="SUPFAM" id="SSF48317">
    <property type="entry name" value="Acid phosphatase/Vanadium-dependent haloperoxidase"/>
    <property type="match status" value="1"/>
</dbReference>
<organism evidence="3 4">
    <name type="scientific">Paenibacillus thermoaerophilus</name>
    <dbReference type="NCBI Taxonomy" id="1215385"/>
    <lineage>
        <taxon>Bacteria</taxon>
        <taxon>Bacillati</taxon>
        <taxon>Bacillota</taxon>
        <taxon>Bacilli</taxon>
        <taxon>Bacillales</taxon>
        <taxon>Paenibacillaceae</taxon>
        <taxon>Paenibacillus</taxon>
    </lineage>
</organism>
<accession>A0ABW2V0H1</accession>
<dbReference type="Pfam" id="PF01569">
    <property type="entry name" value="PAP2"/>
    <property type="match status" value="1"/>
</dbReference>
<sequence>MDRKTNRIAIGLLLALWAAGAIVFGWTDLRISEAVFNPASDWGHFFEVYGEFPAYLLAFAAAQVLLACAGRRSGWRRIGVTALAIVVIAATATVLIWMVVSRQLGGEMTVGAAAAVLIATAAATILLQFGFSRMKRDIPDALQTVAWLTLAAVLGEMIAVNLLKTIWGRVRFRDLLPDRSDYSPWFLPRWGGGHKSFPSQHAAHGWMALLLAYWVPLRYAAWRPAVWTAAALWAALTAVSRVVMGAHYASDVLFGSGIAIAALYLSVRRLPDRSQRIASRSGTADALG</sequence>
<dbReference type="Gene3D" id="1.20.144.10">
    <property type="entry name" value="Phosphatidic acid phosphatase type 2/haloperoxidase"/>
    <property type="match status" value="1"/>
</dbReference>
<evidence type="ECO:0000313" key="4">
    <source>
        <dbReference type="Proteomes" id="UP001596528"/>
    </source>
</evidence>
<evidence type="ECO:0000256" key="1">
    <source>
        <dbReference type="SAM" id="Phobius"/>
    </source>
</evidence>
<dbReference type="RefSeq" id="WP_138790129.1">
    <property type="nucleotide sequence ID" value="NZ_JBHTGQ010000015.1"/>
</dbReference>
<dbReference type="CDD" id="cd01610">
    <property type="entry name" value="PAP2_like"/>
    <property type="match status" value="1"/>
</dbReference>
<feature type="transmembrane region" description="Helical" evidence="1">
    <location>
        <begin position="224"/>
        <end position="242"/>
    </location>
</feature>
<keyword evidence="1" id="KW-1133">Transmembrane helix</keyword>
<evidence type="ECO:0000313" key="3">
    <source>
        <dbReference type="EMBL" id="MFC7749654.1"/>
    </source>
</evidence>
<reference evidence="4" key="1">
    <citation type="journal article" date="2019" name="Int. J. Syst. Evol. Microbiol.">
        <title>The Global Catalogue of Microorganisms (GCM) 10K type strain sequencing project: providing services to taxonomists for standard genome sequencing and annotation.</title>
        <authorList>
            <consortium name="The Broad Institute Genomics Platform"/>
            <consortium name="The Broad Institute Genome Sequencing Center for Infectious Disease"/>
            <person name="Wu L."/>
            <person name="Ma J."/>
        </authorList>
    </citation>
    <scope>NUCLEOTIDE SEQUENCE [LARGE SCALE GENOMIC DNA]</scope>
    <source>
        <strain evidence="4">JCM 18657</strain>
    </source>
</reference>
<name>A0ABW2V0H1_9BACL</name>
<dbReference type="InterPro" id="IPR000326">
    <property type="entry name" value="PAP2/HPO"/>
</dbReference>
<gene>
    <name evidence="3" type="ORF">ACFQWB_06840</name>
</gene>
<feature type="transmembrane region" description="Helical" evidence="1">
    <location>
        <begin position="201"/>
        <end position="217"/>
    </location>
</feature>
<feature type="transmembrane region" description="Helical" evidence="1">
    <location>
        <begin position="49"/>
        <end position="68"/>
    </location>
</feature>
<keyword evidence="1" id="KW-0812">Transmembrane</keyword>
<keyword evidence="4" id="KW-1185">Reference proteome</keyword>
<feature type="transmembrane region" description="Helical" evidence="1">
    <location>
        <begin position="248"/>
        <end position="267"/>
    </location>
</feature>
<feature type="domain" description="Phosphatidic acid phosphatase type 2/haloperoxidase" evidence="2">
    <location>
        <begin position="145"/>
        <end position="267"/>
    </location>
</feature>
<dbReference type="Proteomes" id="UP001596528">
    <property type="component" value="Unassembled WGS sequence"/>
</dbReference>
<evidence type="ECO:0000259" key="2">
    <source>
        <dbReference type="SMART" id="SM00014"/>
    </source>
</evidence>
<feature type="transmembrane region" description="Helical" evidence="1">
    <location>
        <begin position="80"/>
        <end position="100"/>
    </location>
</feature>
<feature type="transmembrane region" description="Helical" evidence="1">
    <location>
        <begin position="144"/>
        <end position="167"/>
    </location>
</feature>
<protein>
    <submittedName>
        <fullName evidence="3">Phosphatase PAP2 family protein</fullName>
    </submittedName>
</protein>
<keyword evidence="1" id="KW-0472">Membrane</keyword>
<proteinExistence type="predicted"/>